<evidence type="ECO:0008006" key="4">
    <source>
        <dbReference type="Google" id="ProtNLM"/>
    </source>
</evidence>
<proteinExistence type="predicted"/>
<evidence type="ECO:0000313" key="2">
    <source>
        <dbReference type="EMBL" id="CAK0793244.1"/>
    </source>
</evidence>
<keyword evidence="1" id="KW-0732">Signal</keyword>
<keyword evidence="3" id="KW-1185">Reference proteome</keyword>
<feature type="chain" id="PRO_5046059155" description="Subtilisin" evidence="1">
    <location>
        <begin position="24"/>
        <end position="268"/>
    </location>
</feature>
<dbReference type="EMBL" id="CAUYUJ010000925">
    <property type="protein sequence ID" value="CAK0793244.1"/>
    <property type="molecule type" value="Genomic_DNA"/>
</dbReference>
<feature type="signal peptide" evidence="1">
    <location>
        <begin position="1"/>
        <end position="23"/>
    </location>
</feature>
<name>A0ABN9PJS1_9DINO</name>
<organism evidence="2 3">
    <name type="scientific">Prorocentrum cordatum</name>
    <dbReference type="NCBI Taxonomy" id="2364126"/>
    <lineage>
        <taxon>Eukaryota</taxon>
        <taxon>Sar</taxon>
        <taxon>Alveolata</taxon>
        <taxon>Dinophyceae</taxon>
        <taxon>Prorocentrales</taxon>
        <taxon>Prorocentraceae</taxon>
        <taxon>Prorocentrum</taxon>
    </lineage>
</organism>
<sequence length="268" mass="29565">MRRTFEAAVAALLVLRRLRVVGAESLDIVIELFQDPLCYEFFSKSTYMDSICYANLYTDGTSIAFAAKIIDFADGDQGRNIFAVGEYSDDCYSLYSAKRIWREGECNPWIGPNIWAMMSTKPRSKTCQGDGCSRLSQTIQTFYEQSGCTGLQYAQIKFPVQSECLRYYNGTQKFAVDGAVTTITQTDYPLNDNCCAEGCATEAALGTVYSLENERCYTFYKDKAPRSFKWTMDIYSENPGGGGAGPRVPPLAVQAALGLAAWAATAPA</sequence>
<dbReference type="Proteomes" id="UP001189429">
    <property type="component" value="Unassembled WGS sequence"/>
</dbReference>
<reference evidence="2" key="1">
    <citation type="submission" date="2023-10" db="EMBL/GenBank/DDBJ databases">
        <authorList>
            <person name="Chen Y."/>
            <person name="Shah S."/>
            <person name="Dougan E. K."/>
            <person name="Thang M."/>
            <person name="Chan C."/>
        </authorList>
    </citation>
    <scope>NUCLEOTIDE SEQUENCE [LARGE SCALE GENOMIC DNA]</scope>
</reference>
<protein>
    <recommendedName>
        <fullName evidence="4">Subtilisin</fullName>
    </recommendedName>
</protein>
<comment type="caution">
    <text evidence="2">The sequence shown here is derived from an EMBL/GenBank/DDBJ whole genome shotgun (WGS) entry which is preliminary data.</text>
</comment>
<evidence type="ECO:0000313" key="3">
    <source>
        <dbReference type="Proteomes" id="UP001189429"/>
    </source>
</evidence>
<gene>
    <name evidence="2" type="ORF">PCOR1329_LOCUS3609</name>
</gene>
<evidence type="ECO:0000256" key="1">
    <source>
        <dbReference type="SAM" id="SignalP"/>
    </source>
</evidence>
<accession>A0ABN9PJS1</accession>